<evidence type="ECO:0000313" key="7">
    <source>
        <dbReference type="EnsemblProtists" id="EOD11723"/>
    </source>
</evidence>
<dbReference type="AlphaFoldDB" id="A0A0D3IKD8"/>
<keyword evidence="6" id="KW-0012">Acyltransferase</keyword>
<keyword evidence="3" id="KW-0963">Cytoplasm</keyword>
<dbReference type="GO" id="GO:0043998">
    <property type="term" value="F:histone H2A acetyltransferase activity"/>
    <property type="evidence" value="ECO:0007669"/>
    <property type="project" value="InterPro"/>
</dbReference>
<dbReference type="CDD" id="cd04301">
    <property type="entry name" value="NAT_SF"/>
    <property type="match status" value="1"/>
</dbReference>
<evidence type="ECO:0000256" key="5">
    <source>
        <dbReference type="ARBA" id="ARBA00023242"/>
    </source>
</evidence>
<keyword evidence="5" id="KW-0539">Nucleus</keyword>
<evidence type="ECO:0000256" key="4">
    <source>
        <dbReference type="ARBA" id="ARBA00022679"/>
    </source>
</evidence>
<dbReference type="SUPFAM" id="SSF55729">
    <property type="entry name" value="Acyl-CoA N-acyltransferases (Nat)"/>
    <property type="match status" value="1"/>
</dbReference>
<dbReference type="GO" id="GO:1990189">
    <property type="term" value="F:protein N-terminal-serine acetyltransferase activity"/>
    <property type="evidence" value="ECO:0007669"/>
    <property type="project" value="TreeGrafter"/>
</dbReference>
<dbReference type="GO" id="GO:0005737">
    <property type="term" value="C:cytoplasm"/>
    <property type="evidence" value="ECO:0007669"/>
    <property type="project" value="UniProtKB-SubCell"/>
</dbReference>
<protein>
    <recommendedName>
        <fullName evidence="9">N-acetyltransferase domain-containing protein</fullName>
    </recommendedName>
</protein>
<evidence type="ECO:0000313" key="8">
    <source>
        <dbReference type="Proteomes" id="UP000013827"/>
    </source>
</evidence>
<accession>A0A0D3IKD8</accession>
<dbReference type="EnsemblProtists" id="EOD11723">
    <property type="protein sequence ID" value="EOD11723"/>
    <property type="gene ID" value="EMIHUDRAFT_257329"/>
</dbReference>
<organism evidence="7 8">
    <name type="scientific">Emiliania huxleyi (strain CCMP1516)</name>
    <dbReference type="NCBI Taxonomy" id="280463"/>
    <lineage>
        <taxon>Eukaryota</taxon>
        <taxon>Haptista</taxon>
        <taxon>Haptophyta</taxon>
        <taxon>Prymnesiophyceae</taxon>
        <taxon>Isochrysidales</taxon>
        <taxon>Noelaerhabdaceae</taxon>
        <taxon>Emiliania</taxon>
    </lineage>
</organism>
<comment type="subcellular location">
    <subcellularLocation>
        <location evidence="2">Cytoplasm</location>
    </subcellularLocation>
    <subcellularLocation>
        <location evidence="1">Nucleus</location>
    </subcellularLocation>
</comment>
<evidence type="ECO:0000256" key="3">
    <source>
        <dbReference type="ARBA" id="ARBA00022490"/>
    </source>
</evidence>
<dbReference type="InterPro" id="IPR016181">
    <property type="entry name" value="Acyl_CoA_acyltransferase"/>
</dbReference>
<dbReference type="GO" id="GO:0005634">
    <property type="term" value="C:nucleus"/>
    <property type="evidence" value="ECO:0007669"/>
    <property type="project" value="UniProtKB-SubCell"/>
</dbReference>
<dbReference type="GO" id="GO:0010485">
    <property type="term" value="F:histone H4 acetyltransferase activity"/>
    <property type="evidence" value="ECO:0007669"/>
    <property type="project" value="InterPro"/>
</dbReference>
<dbReference type="Gene3D" id="3.40.630.30">
    <property type="match status" value="1"/>
</dbReference>
<dbReference type="KEGG" id="ehx:EMIHUDRAFT_257329"/>
<keyword evidence="4" id="KW-0808">Transferase</keyword>
<dbReference type="Proteomes" id="UP000013827">
    <property type="component" value="Unassembled WGS sequence"/>
</dbReference>
<dbReference type="HOGENOM" id="CLU_2417817_0_0_1"/>
<dbReference type="GeneID" id="17257874"/>
<evidence type="ECO:0000256" key="2">
    <source>
        <dbReference type="ARBA" id="ARBA00004496"/>
    </source>
</evidence>
<dbReference type="InterPro" id="IPR039949">
    <property type="entry name" value="NAA40"/>
</dbReference>
<dbReference type="RefSeq" id="XP_005764152.1">
    <property type="nucleotide sequence ID" value="XM_005764095.1"/>
</dbReference>
<evidence type="ECO:0000256" key="6">
    <source>
        <dbReference type="ARBA" id="ARBA00023315"/>
    </source>
</evidence>
<name>A0A0D3IKD8_EMIH1</name>
<evidence type="ECO:0008006" key="9">
    <source>
        <dbReference type="Google" id="ProtNLM"/>
    </source>
</evidence>
<sequence length="92" mass="10408">MFRSPFFFGAEEYRGKGLGKFVMQLLELLAKKHKMQFMMLPYSVDETSPSRCAVDDESSYEILSKCLDKELLKGAVQGADDLGPRLRNVALN</sequence>
<dbReference type="PaxDb" id="2903-EOD11723"/>
<evidence type="ECO:0000256" key="1">
    <source>
        <dbReference type="ARBA" id="ARBA00004123"/>
    </source>
</evidence>
<reference evidence="7" key="2">
    <citation type="submission" date="2024-10" db="UniProtKB">
        <authorList>
            <consortium name="EnsemblProtists"/>
        </authorList>
    </citation>
    <scope>IDENTIFICATION</scope>
</reference>
<dbReference type="PANTHER" id="PTHR20531:SF1">
    <property type="entry name" value="N-ALPHA-ACETYLTRANSFERASE 40"/>
    <property type="match status" value="1"/>
</dbReference>
<reference evidence="8" key="1">
    <citation type="journal article" date="2013" name="Nature">
        <title>Pan genome of the phytoplankton Emiliania underpins its global distribution.</title>
        <authorList>
            <person name="Read B.A."/>
            <person name="Kegel J."/>
            <person name="Klute M.J."/>
            <person name="Kuo A."/>
            <person name="Lefebvre S.C."/>
            <person name="Maumus F."/>
            <person name="Mayer C."/>
            <person name="Miller J."/>
            <person name="Monier A."/>
            <person name="Salamov A."/>
            <person name="Young J."/>
            <person name="Aguilar M."/>
            <person name="Claverie J.M."/>
            <person name="Frickenhaus S."/>
            <person name="Gonzalez K."/>
            <person name="Herman E.K."/>
            <person name="Lin Y.C."/>
            <person name="Napier J."/>
            <person name="Ogata H."/>
            <person name="Sarno A.F."/>
            <person name="Shmutz J."/>
            <person name="Schroeder D."/>
            <person name="de Vargas C."/>
            <person name="Verret F."/>
            <person name="von Dassow P."/>
            <person name="Valentin K."/>
            <person name="Van de Peer Y."/>
            <person name="Wheeler G."/>
            <person name="Dacks J.B."/>
            <person name="Delwiche C.F."/>
            <person name="Dyhrman S.T."/>
            <person name="Glockner G."/>
            <person name="John U."/>
            <person name="Richards T."/>
            <person name="Worden A.Z."/>
            <person name="Zhang X."/>
            <person name="Grigoriev I.V."/>
            <person name="Allen A.E."/>
            <person name="Bidle K."/>
            <person name="Borodovsky M."/>
            <person name="Bowler C."/>
            <person name="Brownlee C."/>
            <person name="Cock J.M."/>
            <person name="Elias M."/>
            <person name="Gladyshev V.N."/>
            <person name="Groth M."/>
            <person name="Guda C."/>
            <person name="Hadaegh A."/>
            <person name="Iglesias-Rodriguez M.D."/>
            <person name="Jenkins J."/>
            <person name="Jones B.M."/>
            <person name="Lawson T."/>
            <person name="Leese F."/>
            <person name="Lindquist E."/>
            <person name="Lobanov A."/>
            <person name="Lomsadze A."/>
            <person name="Malik S.B."/>
            <person name="Marsh M.E."/>
            <person name="Mackinder L."/>
            <person name="Mock T."/>
            <person name="Mueller-Roeber B."/>
            <person name="Pagarete A."/>
            <person name="Parker M."/>
            <person name="Probert I."/>
            <person name="Quesneville H."/>
            <person name="Raines C."/>
            <person name="Rensing S.A."/>
            <person name="Riano-Pachon D.M."/>
            <person name="Richier S."/>
            <person name="Rokitta S."/>
            <person name="Shiraiwa Y."/>
            <person name="Soanes D.M."/>
            <person name="van der Giezen M."/>
            <person name="Wahlund T.M."/>
            <person name="Williams B."/>
            <person name="Wilson W."/>
            <person name="Wolfe G."/>
            <person name="Wurch L.L."/>
        </authorList>
    </citation>
    <scope>NUCLEOTIDE SEQUENCE</scope>
</reference>
<dbReference type="PANTHER" id="PTHR20531">
    <property type="entry name" value="N-ALPHA-ACETYLTRANSFERASE 40"/>
    <property type="match status" value="1"/>
</dbReference>
<keyword evidence="8" id="KW-1185">Reference proteome</keyword>
<proteinExistence type="predicted"/>